<dbReference type="InterPro" id="IPR020627">
    <property type="entry name" value="KhpA"/>
</dbReference>
<dbReference type="InterPro" id="IPR009019">
    <property type="entry name" value="KH_sf_prok-type"/>
</dbReference>
<evidence type="ECO:0000313" key="3">
    <source>
        <dbReference type="EMBL" id="HIT17378.1"/>
    </source>
</evidence>
<dbReference type="SUPFAM" id="SSF54814">
    <property type="entry name" value="Prokaryotic type KH domain (KH-domain type II)"/>
    <property type="match status" value="1"/>
</dbReference>
<dbReference type="Proteomes" id="UP000886893">
    <property type="component" value="Unassembled WGS sequence"/>
</dbReference>
<sequence length="81" mass="9098">MEELIKTIILPMVANKEALMIKQMPFIEGEPMEIVIIADKEDIARLIGKGGMVASAIREVVSIKARLDNVKVHVKFESYDE</sequence>
<dbReference type="EMBL" id="DVKI01000103">
    <property type="protein sequence ID" value="HIT17378.1"/>
    <property type="molecule type" value="Genomic_DNA"/>
</dbReference>
<dbReference type="PANTHER" id="PTHR34654">
    <property type="entry name" value="UPF0109 PROTEIN SCO5592"/>
    <property type="match status" value="1"/>
</dbReference>
<comment type="caution">
    <text evidence="3">The sequence shown here is derived from an EMBL/GenBank/DDBJ whole genome shotgun (WGS) entry which is preliminary data.</text>
</comment>
<reference evidence="3" key="2">
    <citation type="journal article" date="2021" name="PeerJ">
        <title>Extensive microbial diversity within the chicken gut microbiome revealed by metagenomics and culture.</title>
        <authorList>
            <person name="Gilroy R."/>
            <person name="Ravi A."/>
            <person name="Getino M."/>
            <person name="Pursley I."/>
            <person name="Horton D.L."/>
            <person name="Alikhan N.F."/>
            <person name="Baker D."/>
            <person name="Gharbi K."/>
            <person name="Hall N."/>
            <person name="Watson M."/>
            <person name="Adriaenssens E.M."/>
            <person name="Foster-Nyarko E."/>
            <person name="Jarju S."/>
            <person name="Secka A."/>
            <person name="Antonio M."/>
            <person name="Oren A."/>
            <person name="Chaudhuri R.R."/>
            <person name="La Ragione R."/>
            <person name="Hildebrand F."/>
            <person name="Pallen M.J."/>
        </authorList>
    </citation>
    <scope>NUCLEOTIDE SEQUENCE</scope>
    <source>
        <strain evidence="3">14508</strain>
    </source>
</reference>
<protein>
    <submittedName>
        <fullName evidence="3">KH domain-containing protein</fullName>
    </submittedName>
</protein>
<name>A0A9D1KA85_9FIRM</name>
<dbReference type="PANTHER" id="PTHR34654:SF1">
    <property type="entry name" value="RNA-BINDING PROTEIN KHPA"/>
    <property type="match status" value="1"/>
</dbReference>
<reference evidence="3" key="1">
    <citation type="submission" date="2020-10" db="EMBL/GenBank/DDBJ databases">
        <authorList>
            <person name="Gilroy R."/>
        </authorList>
    </citation>
    <scope>NUCLEOTIDE SEQUENCE</scope>
    <source>
        <strain evidence="3">14508</strain>
    </source>
</reference>
<dbReference type="Pfam" id="PF13083">
    <property type="entry name" value="KH_KhpA-B"/>
    <property type="match status" value="1"/>
</dbReference>
<evidence type="ECO:0000256" key="2">
    <source>
        <dbReference type="ARBA" id="ARBA00022884"/>
    </source>
</evidence>
<evidence type="ECO:0000313" key="4">
    <source>
        <dbReference type="Proteomes" id="UP000886893"/>
    </source>
</evidence>
<dbReference type="GO" id="GO:0003723">
    <property type="term" value="F:RNA binding"/>
    <property type="evidence" value="ECO:0007669"/>
    <property type="project" value="UniProtKB-KW"/>
</dbReference>
<proteinExistence type="predicted"/>
<keyword evidence="1" id="KW-0963">Cytoplasm</keyword>
<keyword evidence="2" id="KW-0694">RNA-binding</keyword>
<dbReference type="AlphaFoldDB" id="A0A9D1KA85"/>
<gene>
    <name evidence="3" type="ORF">IAD04_03225</name>
</gene>
<evidence type="ECO:0000256" key="1">
    <source>
        <dbReference type="ARBA" id="ARBA00022490"/>
    </source>
</evidence>
<accession>A0A9D1KA85</accession>
<organism evidence="3 4">
    <name type="scientific">Candidatus Caccosoma faecigallinarum</name>
    <dbReference type="NCBI Taxonomy" id="2840720"/>
    <lineage>
        <taxon>Bacteria</taxon>
        <taxon>Bacillati</taxon>
        <taxon>Bacillota</taxon>
        <taxon>Bacillota incertae sedis</taxon>
        <taxon>Candidatus Caccosoma</taxon>
    </lineage>
</organism>